<evidence type="ECO:0000313" key="2">
    <source>
        <dbReference type="EMBL" id="CAG2247649.1"/>
    </source>
</evidence>
<sequence>MPKNEYLALEQKLNEVLIDNADLKRENMIMKNEMAAMRNALSALKMNHPNILEKIQDLQNLRSIKPLLEISVLQQSVKSNSDRIQFLSVHEQARRQDFLALYNMTTDSSRRLTELETNTSGQILQHQTYTNNQLMNLQTTYNASLKGIREAMNGDKGT</sequence>
<evidence type="ECO:0000313" key="3">
    <source>
        <dbReference type="Proteomes" id="UP000683360"/>
    </source>
</evidence>
<name>A0A8S3UPJ7_MYTED</name>
<proteinExistence type="predicted"/>
<reference evidence="2" key="1">
    <citation type="submission" date="2021-03" db="EMBL/GenBank/DDBJ databases">
        <authorList>
            <person name="Bekaert M."/>
        </authorList>
    </citation>
    <scope>NUCLEOTIDE SEQUENCE</scope>
</reference>
<dbReference type="OrthoDB" id="6195281at2759"/>
<organism evidence="2 3">
    <name type="scientific">Mytilus edulis</name>
    <name type="common">Blue mussel</name>
    <dbReference type="NCBI Taxonomy" id="6550"/>
    <lineage>
        <taxon>Eukaryota</taxon>
        <taxon>Metazoa</taxon>
        <taxon>Spiralia</taxon>
        <taxon>Lophotrochozoa</taxon>
        <taxon>Mollusca</taxon>
        <taxon>Bivalvia</taxon>
        <taxon>Autobranchia</taxon>
        <taxon>Pteriomorphia</taxon>
        <taxon>Mytilida</taxon>
        <taxon>Mytiloidea</taxon>
        <taxon>Mytilidae</taxon>
        <taxon>Mytilinae</taxon>
        <taxon>Mytilus</taxon>
    </lineage>
</organism>
<protein>
    <submittedName>
        <fullName evidence="2">Uncharacterized protein</fullName>
    </submittedName>
</protein>
<evidence type="ECO:0000256" key="1">
    <source>
        <dbReference type="SAM" id="Coils"/>
    </source>
</evidence>
<dbReference type="EMBL" id="CAJPWZ010002912">
    <property type="protein sequence ID" value="CAG2247649.1"/>
    <property type="molecule type" value="Genomic_DNA"/>
</dbReference>
<keyword evidence="1" id="KW-0175">Coiled coil</keyword>
<keyword evidence="3" id="KW-1185">Reference proteome</keyword>
<gene>
    <name evidence="2" type="ORF">MEDL_59506</name>
</gene>
<feature type="coiled-coil region" evidence="1">
    <location>
        <begin position="6"/>
        <end position="40"/>
    </location>
</feature>
<dbReference type="Proteomes" id="UP000683360">
    <property type="component" value="Unassembled WGS sequence"/>
</dbReference>
<accession>A0A8S3UPJ7</accession>
<comment type="caution">
    <text evidence="2">The sequence shown here is derived from an EMBL/GenBank/DDBJ whole genome shotgun (WGS) entry which is preliminary data.</text>
</comment>
<dbReference type="AlphaFoldDB" id="A0A8S3UPJ7"/>